<feature type="transmembrane region" description="Helical" evidence="1">
    <location>
        <begin position="6"/>
        <end position="29"/>
    </location>
</feature>
<evidence type="ECO:0000313" key="3">
    <source>
        <dbReference type="EMBL" id="TVZ05251.1"/>
    </source>
</evidence>
<dbReference type="Pfam" id="PF13354">
    <property type="entry name" value="Beta-lactamase2"/>
    <property type="match status" value="1"/>
</dbReference>
<feature type="domain" description="Beta-lactamase class A catalytic" evidence="2">
    <location>
        <begin position="145"/>
        <end position="295"/>
    </location>
</feature>
<name>A0A6P2C517_9ACTN</name>
<dbReference type="Gene3D" id="3.40.710.10">
    <property type="entry name" value="DD-peptidase/beta-lactamase superfamily"/>
    <property type="match status" value="1"/>
</dbReference>
<evidence type="ECO:0000313" key="4">
    <source>
        <dbReference type="Proteomes" id="UP000460272"/>
    </source>
</evidence>
<proteinExistence type="predicted"/>
<dbReference type="OrthoDB" id="5243140at2"/>
<evidence type="ECO:0000256" key="1">
    <source>
        <dbReference type="SAM" id="Phobius"/>
    </source>
</evidence>
<dbReference type="GO" id="GO:0046677">
    <property type="term" value="P:response to antibiotic"/>
    <property type="evidence" value="ECO:0007669"/>
    <property type="project" value="InterPro"/>
</dbReference>
<dbReference type="GO" id="GO:0008800">
    <property type="term" value="F:beta-lactamase activity"/>
    <property type="evidence" value="ECO:0007669"/>
    <property type="project" value="InterPro"/>
</dbReference>
<accession>A0A6P2C517</accession>
<dbReference type="GO" id="GO:0030655">
    <property type="term" value="P:beta-lactam antibiotic catabolic process"/>
    <property type="evidence" value="ECO:0007669"/>
    <property type="project" value="InterPro"/>
</dbReference>
<dbReference type="EMBL" id="RPFW01000002">
    <property type="protein sequence ID" value="TVZ05251.1"/>
    <property type="molecule type" value="Genomic_DNA"/>
</dbReference>
<dbReference type="InterPro" id="IPR012338">
    <property type="entry name" value="Beta-lactam/transpept-like"/>
</dbReference>
<dbReference type="InterPro" id="IPR000871">
    <property type="entry name" value="Beta-lactam_class-A"/>
</dbReference>
<dbReference type="RefSeq" id="WP_145852954.1">
    <property type="nucleotide sequence ID" value="NZ_RPFW01000002.1"/>
</dbReference>
<dbReference type="PANTHER" id="PTHR35333">
    <property type="entry name" value="BETA-LACTAMASE"/>
    <property type="match status" value="1"/>
</dbReference>
<keyword evidence="1" id="KW-1133">Transmembrane helix</keyword>
<organism evidence="3 4">
    <name type="scientific">Trebonia kvetii</name>
    <dbReference type="NCBI Taxonomy" id="2480626"/>
    <lineage>
        <taxon>Bacteria</taxon>
        <taxon>Bacillati</taxon>
        <taxon>Actinomycetota</taxon>
        <taxon>Actinomycetes</taxon>
        <taxon>Streptosporangiales</taxon>
        <taxon>Treboniaceae</taxon>
        <taxon>Trebonia</taxon>
    </lineage>
</organism>
<dbReference type="SUPFAM" id="SSF56601">
    <property type="entry name" value="beta-lactamase/transpeptidase-like"/>
    <property type="match status" value="1"/>
</dbReference>
<keyword evidence="1" id="KW-0812">Transmembrane</keyword>
<evidence type="ECO:0000259" key="2">
    <source>
        <dbReference type="Pfam" id="PF13354"/>
    </source>
</evidence>
<keyword evidence="1" id="KW-0472">Membrane</keyword>
<keyword evidence="4" id="KW-1185">Reference proteome</keyword>
<protein>
    <recommendedName>
        <fullName evidence="2">Beta-lactamase class A catalytic domain-containing protein</fullName>
    </recommendedName>
</protein>
<gene>
    <name evidence="3" type="ORF">EAS64_11755</name>
</gene>
<sequence>MVSAGRAVAGVAVTVAAALVLVIGLFIVLRGRGGDSAAGAAGTGGAAAIAGASGGPSGSAAGAALGPQGSSPGAPRANPLSGAAAAWVAGRSGTVRAAVYDVTTGQSWRLGDGPVQAEASVVKLDILEALLARGGVSGLSAADKSLARSMIEDSDNDAATSLWDEAGGAVGLAAYNDRAGLTRTAPSACVTCAGFPWPGWGLTTTVPYDQLVLLRQLVLPGERPLLSHAARSYALSLLEHIALGQRWGVSAGVPAGVKVALKNGWLPLDGVNSNWQVNSVGWISGDGRDYLIAVFSTGTATEKYGIQTINHLSQLVWSAMR</sequence>
<dbReference type="PANTHER" id="PTHR35333:SF3">
    <property type="entry name" value="BETA-LACTAMASE-TYPE TRANSPEPTIDASE FOLD CONTAINING PROTEIN"/>
    <property type="match status" value="1"/>
</dbReference>
<reference evidence="3 4" key="1">
    <citation type="submission" date="2018-11" db="EMBL/GenBank/DDBJ databases">
        <title>Trebonia kvetii gen.nov., sp.nov., a novel acidophilic actinobacterium, and proposal of the new actinobacterial family Treboniaceae fam. nov.</title>
        <authorList>
            <person name="Rapoport D."/>
            <person name="Sagova-Mareckova M."/>
            <person name="Sedlacek I."/>
            <person name="Provaznik J."/>
            <person name="Kralova S."/>
            <person name="Pavlinic D."/>
            <person name="Benes V."/>
            <person name="Kopecky J."/>
        </authorList>
    </citation>
    <scope>NUCLEOTIDE SEQUENCE [LARGE SCALE GENOMIC DNA]</scope>
    <source>
        <strain evidence="3 4">15Tr583</strain>
    </source>
</reference>
<dbReference type="Proteomes" id="UP000460272">
    <property type="component" value="Unassembled WGS sequence"/>
</dbReference>
<dbReference type="InterPro" id="IPR045155">
    <property type="entry name" value="Beta-lactam_cat"/>
</dbReference>
<comment type="caution">
    <text evidence="3">The sequence shown here is derived from an EMBL/GenBank/DDBJ whole genome shotgun (WGS) entry which is preliminary data.</text>
</comment>
<dbReference type="AlphaFoldDB" id="A0A6P2C517"/>